<accession>A0A519BMZ9</accession>
<dbReference type="Proteomes" id="UP000319296">
    <property type="component" value="Unassembled WGS sequence"/>
</dbReference>
<protein>
    <recommendedName>
        <fullName evidence="3">CopG family transcriptional regulator</fullName>
    </recommendedName>
</protein>
<evidence type="ECO:0008006" key="3">
    <source>
        <dbReference type="Google" id="ProtNLM"/>
    </source>
</evidence>
<sequence length="79" mass="9142">MTTSTTLRLPEEKLKLIRAIAGYENRHLSDIFLELSDEYIERYKETLELLNIPGFVIECRKGIEEIKKSGGKTLIELDD</sequence>
<dbReference type="EMBL" id="SGBB01000006">
    <property type="protein sequence ID" value="RZD18644.1"/>
    <property type="molecule type" value="Genomic_DNA"/>
</dbReference>
<evidence type="ECO:0000313" key="1">
    <source>
        <dbReference type="EMBL" id="RZD18644.1"/>
    </source>
</evidence>
<name>A0A519BMZ9_9DELT</name>
<dbReference type="AlphaFoldDB" id="A0A519BMZ9"/>
<reference evidence="1 2" key="1">
    <citation type="journal article" date="2019" name="ISME J.">
        <title>Insights into ecological role of a new deltaproteobacterial order Candidatus Acidulodesulfobacterales by metagenomics and metatranscriptomics.</title>
        <authorList>
            <person name="Tan S."/>
            <person name="Liu J."/>
            <person name="Fang Y."/>
            <person name="Hedlund B.P."/>
            <person name="Lian Z.H."/>
            <person name="Huang L.Y."/>
            <person name="Li J.T."/>
            <person name="Huang L.N."/>
            <person name="Li W.J."/>
            <person name="Jiang H.C."/>
            <person name="Dong H.L."/>
            <person name="Shu W.S."/>
        </authorList>
    </citation>
    <scope>NUCLEOTIDE SEQUENCE [LARGE SCALE GENOMIC DNA]</scope>
    <source>
        <strain evidence="1">AP1</strain>
    </source>
</reference>
<proteinExistence type="predicted"/>
<evidence type="ECO:0000313" key="2">
    <source>
        <dbReference type="Proteomes" id="UP000319296"/>
    </source>
</evidence>
<organism evidence="1 2">
    <name type="scientific">Candidatus Acididesulfobacter diazotrophicus</name>
    <dbReference type="NCBI Taxonomy" id="2597226"/>
    <lineage>
        <taxon>Bacteria</taxon>
        <taxon>Deltaproteobacteria</taxon>
        <taxon>Candidatus Acidulodesulfobacterales</taxon>
        <taxon>Candidatus Acididesulfobacter</taxon>
    </lineage>
</organism>
<comment type="caution">
    <text evidence="1">The sequence shown here is derived from an EMBL/GenBank/DDBJ whole genome shotgun (WGS) entry which is preliminary data.</text>
</comment>
<gene>
    <name evidence="1" type="ORF">EVG15_04485</name>
</gene>